<accession>A0A2T1C9X8</accession>
<keyword evidence="2" id="KW-0472">Membrane</keyword>
<evidence type="ECO:0000256" key="1">
    <source>
        <dbReference type="SAM" id="MobiDB-lite"/>
    </source>
</evidence>
<reference evidence="3 4" key="2">
    <citation type="submission" date="2018-03" db="EMBL/GenBank/DDBJ databases">
        <title>The ancient ancestry and fast evolution of plastids.</title>
        <authorList>
            <person name="Moore K.R."/>
            <person name="Magnabosco C."/>
            <person name="Momper L."/>
            <person name="Gold D.A."/>
            <person name="Bosak T."/>
            <person name="Fournier G.P."/>
        </authorList>
    </citation>
    <scope>NUCLEOTIDE SEQUENCE [LARGE SCALE GENOMIC DNA]</scope>
    <source>
        <strain evidence="3 4">CCAP 1448/3</strain>
    </source>
</reference>
<gene>
    <name evidence="3" type="ORF">C7B64_01440</name>
</gene>
<dbReference type="OrthoDB" id="9815206at2"/>
<protein>
    <submittedName>
        <fullName evidence="3">Uncharacterized protein</fullName>
    </submittedName>
</protein>
<evidence type="ECO:0000313" key="3">
    <source>
        <dbReference type="EMBL" id="PSB05051.1"/>
    </source>
</evidence>
<feature type="region of interest" description="Disordered" evidence="1">
    <location>
        <begin position="281"/>
        <end position="300"/>
    </location>
</feature>
<keyword evidence="2" id="KW-0812">Transmembrane</keyword>
<keyword evidence="2" id="KW-1133">Transmembrane helix</keyword>
<evidence type="ECO:0000313" key="4">
    <source>
        <dbReference type="Proteomes" id="UP000238762"/>
    </source>
</evidence>
<feature type="transmembrane region" description="Helical" evidence="2">
    <location>
        <begin position="253"/>
        <end position="275"/>
    </location>
</feature>
<keyword evidence="4" id="KW-1185">Reference proteome</keyword>
<reference evidence="3 4" key="1">
    <citation type="submission" date="2018-02" db="EMBL/GenBank/DDBJ databases">
        <authorList>
            <person name="Cohen D.B."/>
            <person name="Kent A.D."/>
        </authorList>
    </citation>
    <scope>NUCLEOTIDE SEQUENCE [LARGE SCALE GENOMIC DNA]</scope>
    <source>
        <strain evidence="3 4">CCAP 1448/3</strain>
    </source>
</reference>
<comment type="caution">
    <text evidence="3">The sequence shown here is derived from an EMBL/GenBank/DDBJ whole genome shotgun (WGS) entry which is preliminary data.</text>
</comment>
<dbReference type="RefSeq" id="WP_106286882.1">
    <property type="nucleotide sequence ID" value="NZ_CAWNTC010000127.1"/>
</dbReference>
<evidence type="ECO:0000256" key="2">
    <source>
        <dbReference type="SAM" id="Phobius"/>
    </source>
</evidence>
<proteinExistence type="predicted"/>
<sequence>MRLILSQLFYTSFAGLGFKTLASPQVPREIHQAFNQQIVARYWNAYNPPPRGYQAAYLHQVTPEHTLFGWLYNDGTDELGRNHVPCFVCYYLAQPILDFELENLFTCLQLGPISLIDRSNPPESLSQLMIQDLNNYQSVRRGVSIPTSMRKQSLIALQQCELINLFIPEIDRHILQIDLSDISAEHIATLSVYDKSISDTASMEVPNLSIDLPIDPSLLVIEKDQNIQGSSLSELIRVSDLKDALKPEKSRDIFILVGLAASISALLFGLYTLIYTTNKSPNPPKNPSSIHRKFENAQGN</sequence>
<organism evidence="3 4">
    <name type="scientific">Merismopedia glauca CCAP 1448/3</name>
    <dbReference type="NCBI Taxonomy" id="1296344"/>
    <lineage>
        <taxon>Bacteria</taxon>
        <taxon>Bacillati</taxon>
        <taxon>Cyanobacteriota</taxon>
        <taxon>Cyanophyceae</taxon>
        <taxon>Synechococcales</taxon>
        <taxon>Merismopediaceae</taxon>
        <taxon>Merismopedia</taxon>
    </lineage>
</organism>
<dbReference type="Proteomes" id="UP000238762">
    <property type="component" value="Unassembled WGS sequence"/>
</dbReference>
<dbReference type="EMBL" id="PVWJ01000004">
    <property type="protein sequence ID" value="PSB05051.1"/>
    <property type="molecule type" value="Genomic_DNA"/>
</dbReference>
<dbReference type="AlphaFoldDB" id="A0A2T1C9X8"/>
<name>A0A2T1C9X8_9CYAN</name>